<dbReference type="PANTHER" id="PTHR42790:SF19">
    <property type="entry name" value="KYNURENINE_ALPHA-AMINOADIPATE AMINOTRANSFERASE, MITOCHONDRIAL"/>
    <property type="match status" value="1"/>
</dbReference>
<dbReference type="STRING" id="36842.SAMN02194393_04527"/>
<dbReference type="SUPFAM" id="SSF53383">
    <property type="entry name" value="PLP-dependent transferases"/>
    <property type="match status" value="1"/>
</dbReference>
<evidence type="ECO:0000256" key="6">
    <source>
        <dbReference type="ARBA" id="ARBA00022898"/>
    </source>
</evidence>
<organism evidence="8 9">
    <name type="scientific">Maledivibacter halophilus</name>
    <dbReference type="NCBI Taxonomy" id="36842"/>
    <lineage>
        <taxon>Bacteria</taxon>
        <taxon>Bacillati</taxon>
        <taxon>Bacillota</taxon>
        <taxon>Clostridia</taxon>
        <taxon>Peptostreptococcales</taxon>
        <taxon>Caminicellaceae</taxon>
        <taxon>Maledivibacter</taxon>
    </lineage>
</organism>
<dbReference type="GO" id="GO:1901605">
    <property type="term" value="P:alpha-amino acid metabolic process"/>
    <property type="evidence" value="ECO:0007669"/>
    <property type="project" value="TreeGrafter"/>
</dbReference>
<evidence type="ECO:0000256" key="4">
    <source>
        <dbReference type="ARBA" id="ARBA00022576"/>
    </source>
</evidence>
<feature type="domain" description="Aminotransferase class I/classII large" evidence="7">
    <location>
        <begin position="40"/>
        <end position="379"/>
    </location>
</feature>
<proteinExistence type="inferred from homology"/>
<dbReference type="OrthoDB" id="9802328at2"/>
<comment type="subunit">
    <text evidence="3">Homodimer.</text>
</comment>
<dbReference type="Pfam" id="PF00155">
    <property type="entry name" value="Aminotran_1_2"/>
    <property type="match status" value="1"/>
</dbReference>
<dbReference type="InterPro" id="IPR050859">
    <property type="entry name" value="Class-I_PLP-dep_aminotransf"/>
</dbReference>
<dbReference type="CDD" id="cd00609">
    <property type="entry name" value="AAT_like"/>
    <property type="match status" value="1"/>
</dbReference>
<comment type="similarity">
    <text evidence="2">Belongs to the class-I pyridoxal-phosphate-dependent aminotransferase family.</text>
</comment>
<dbReference type="Gene3D" id="3.90.1150.10">
    <property type="entry name" value="Aspartate Aminotransferase, domain 1"/>
    <property type="match status" value="1"/>
</dbReference>
<evidence type="ECO:0000256" key="5">
    <source>
        <dbReference type="ARBA" id="ARBA00022679"/>
    </source>
</evidence>
<dbReference type="InterPro" id="IPR015421">
    <property type="entry name" value="PyrdxlP-dep_Trfase_major"/>
</dbReference>
<dbReference type="RefSeq" id="WP_079494906.1">
    <property type="nucleotide sequence ID" value="NZ_FUZT01000014.1"/>
</dbReference>
<dbReference type="Gene3D" id="3.40.640.10">
    <property type="entry name" value="Type I PLP-dependent aspartate aminotransferase-like (Major domain)"/>
    <property type="match status" value="1"/>
</dbReference>
<evidence type="ECO:0000256" key="1">
    <source>
        <dbReference type="ARBA" id="ARBA00001933"/>
    </source>
</evidence>
<dbReference type="PANTHER" id="PTHR42790">
    <property type="entry name" value="AMINOTRANSFERASE"/>
    <property type="match status" value="1"/>
</dbReference>
<sequence length="392" mass="44251">MKLSTRLSVMKPSAIRETGKQIAARPGCMSFAAGLPSPQLIPVEKVRKITDKILKKKGAIALQYGPTKGHEPLIEKIVKIMEEKNVTATRENIQITTGSQQAIFFSAMMFVNKGDTVITENPSYLGALAAFRPFECNFKGIDVDEDGMKLDELEAVLEKDNNVKMIYVVPNFSNPTGRTWSLERRKKLLEIAGEYDLPIVEDNPYGEIRFEGEDIPTIKALDKENRVIYLGSFSKIFCAGLRVGWICADKNLINKYEIMKQGADLQSNQLAQMQVDEFLNEYDMEEQIKEIIKVYKVKRDLMCRLIDEKFPKTVKRTDPKGGMFLWIEFPNGVDASKLLQKALELNVGFVPGGPFYPNGGHENTVRLNYSNMSQEQIVEGIGLLGELFSREF</sequence>
<dbReference type="FunFam" id="3.40.640.10:FF:000053">
    <property type="entry name" value="Aminotransferase, class I"/>
    <property type="match status" value="1"/>
</dbReference>
<protein>
    <submittedName>
        <fullName evidence="8">2-aminoadipate transaminase</fullName>
    </submittedName>
</protein>
<keyword evidence="6" id="KW-0663">Pyridoxal phosphate</keyword>
<dbReference type="Proteomes" id="UP000190285">
    <property type="component" value="Unassembled WGS sequence"/>
</dbReference>
<keyword evidence="5" id="KW-0808">Transferase</keyword>
<evidence type="ECO:0000313" key="8">
    <source>
        <dbReference type="EMBL" id="SKC86359.1"/>
    </source>
</evidence>
<keyword evidence="4" id="KW-0032">Aminotransferase</keyword>
<reference evidence="9" key="1">
    <citation type="submission" date="2017-02" db="EMBL/GenBank/DDBJ databases">
        <authorList>
            <person name="Varghese N."/>
            <person name="Submissions S."/>
        </authorList>
    </citation>
    <scope>NUCLEOTIDE SEQUENCE [LARGE SCALE GENOMIC DNA]</scope>
    <source>
        <strain evidence="9">M1</strain>
    </source>
</reference>
<dbReference type="InterPro" id="IPR004839">
    <property type="entry name" value="Aminotransferase_I/II_large"/>
</dbReference>
<dbReference type="GO" id="GO:0008483">
    <property type="term" value="F:transaminase activity"/>
    <property type="evidence" value="ECO:0007669"/>
    <property type="project" value="UniProtKB-KW"/>
</dbReference>
<evidence type="ECO:0000313" key="9">
    <source>
        <dbReference type="Proteomes" id="UP000190285"/>
    </source>
</evidence>
<accession>A0A1T5MEP8</accession>
<dbReference type="InterPro" id="IPR015424">
    <property type="entry name" value="PyrdxlP-dep_Trfase"/>
</dbReference>
<evidence type="ECO:0000256" key="2">
    <source>
        <dbReference type="ARBA" id="ARBA00007441"/>
    </source>
</evidence>
<dbReference type="EMBL" id="FUZT01000014">
    <property type="protein sequence ID" value="SKC86359.1"/>
    <property type="molecule type" value="Genomic_DNA"/>
</dbReference>
<keyword evidence="9" id="KW-1185">Reference proteome</keyword>
<gene>
    <name evidence="8" type="ORF">SAMN02194393_04527</name>
</gene>
<dbReference type="GO" id="GO:0030170">
    <property type="term" value="F:pyridoxal phosphate binding"/>
    <property type="evidence" value="ECO:0007669"/>
    <property type="project" value="InterPro"/>
</dbReference>
<evidence type="ECO:0000259" key="7">
    <source>
        <dbReference type="Pfam" id="PF00155"/>
    </source>
</evidence>
<name>A0A1T5MEP8_9FIRM</name>
<dbReference type="InterPro" id="IPR015422">
    <property type="entry name" value="PyrdxlP-dep_Trfase_small"/>
</dbReference>
<dbReference type="AlphaFoldDB" id="A0A1T5MEP8"/>
<comment type="cofactor">
    <cofactor evidence="1">
        <name>pyridoxal 5'-phosphate</name>
        <dbReference type="ChEBI" id="CHEBI:597326"/>
    </cofactor>
</comment>
<evidence type="ECO:0000256" key="3">
    <source>
        <dbReference type="ARBA" id="ARBA00011738"/>
    </source>
</evidence>